<sequence>MTFFDFEIDEKDLASAKFFGDTRRCLVEAFLEENKNDRQINQALIARKIGMDKGTLSKILRGQGNMTLRTLSDIAWALGFVPEVHLHRQNEAKQLNHMPRSFCGAHSAQPMAMEVNAIWKPADARTQAGKTRRSPPRAVASRQEVRFENVS</sequence>
<protein>
    <recommendedName>
        <fullName evidence="2">HTH cro/C1-type domain-containing protein</fullName>
    </recommendedName>
</protein>
<feature type="region of interest" description="Disordered" evidence="1">
    <location>
        <begin position="124"/>
        <end position="151"/>
    </location>
</feature>
<dbReference type="Pfam" id="PF01381">
    <property type="entry name" value="HTH_3"/>
    <property type="match status" value="1"/>
</dbReference>
<gene>
    <name evidence="3" type="ORF">CK240_02205</name>
</gene>
<proteinExistence type="predicted"/>
<keyword evidence="4" id="KW-1185">Reference proteome</keyword>
<evidence type="ECO:0000313" key="4">
    <source>
        <dbReference type="Proteomes" id="UP000218023"/>
    </source>
</evidence>
<dbReference type="PROSITE" id="PS50943">
    <property type="entry name" value="HTH_CROC1"/>
    <property type="match status" value="1"/>
</dbReference>
<organism evidence="3 4">
    <name type="scientific">Paracoccus salipaludis</name>
    <dbReference type="NCBI Taxonomy" id="2032623"/>
    <lineage>
        <taxon>Bacteria</taxon>
        <taxon>Pseudomonadati</taxon>
        <taxon>Pseudomonadota</taxon>
        <taxon>Alphaproteobacteria</taxon>
        <taxon>Rhodobacterales</taxon>
        <taxon>Paracoccaceae</taxon>
        <taxon>Paracoccus</taxon>
    </lineage>
</organism>
<dbReference type="Gene3D" id="1.10.260.40">
    <property type="entry name" value="lambda repressor-like DNA-binding domains"/>
    <property type="match status" value="1"/>
</dbReference>
<evidence type="ECO:0000313" key="3">
    <source>
        <dbReference type="EMBL" id="PAU98961.1"/>
    </source>
</evidence>
<accession>A0A2A2GN84</accession>
<dbReference type="AlphaFoldDB" id="A0A2A2GN84"/>
<evidence type="ECO:0000259" key="2">
    <source>
        <dbReference type="PROSITE" id="PS50943"/>
    </source>
</evidence>
<dbReference type="SUPFAM" id="SSF47413">
    <property type="entry name" value="lambda repressor-like DNA-binding domains"/>
    <property type="match status" value="1"/>
</dbReference>
<dbReference type="GO" id="GO:0003677">
    <property type="term" value="F:DNA binding"/>
    <property type="evidence" value="ECO:0007669"/>
    <property type="project" value="InterPro"/>
</dbReference>
<dbReference type="RefSeq" id="WP_095638680.1">
    <property type="nucleotide sequence ID" value="NZ_NSJZ01000001.1"/>
</dbReference>
<name>A0A2A2GN84_9RHOB</name>
<reference evidence="3 4" key="1">
    <citation type="submission" date="2017-09" db="EMBL/GenBank/DDBJ databases">
        <title>Paracoccus alkalisoli sp. nov., isolated from saline alkaline soil.</title>
        <authorList>
            <person name="Dong X."/>
            <person name="Zhang G."/>
        </authorList>
    </citation>
    <scope>NUCLEOTIDE SEQUENCE [LARGE SCALE GENOMIC DNA]</scope>
    <source>
        <strain evidence="3 4">WN007</strain>
    </source>
</reference>
<evidence type="ECO:0000256" key="1">
    <source>
        <dbReference type="SAM" id="MobiDB-lite"/>
    </source>
</evidence>
<dbReference type="EMBL" id="NSJZ01000001">
    <property type="protein sequence ID" value="PAU98961.1"/>
    <property type="molecule type" value="Genomic_DNA"/>
</dbReference>
<dbReference type="InterPro" id="IPR010982">
    <property type="entry name" value="Lambda_DNA-bd_dom_sf"/>
</dbReference>
<dbReference type="CDD" id="cd00093">
    <property type="entry name" value="HTH_XRE"/>
    <property type="match status" value="1"/>
</dbReference>
<dbReference type="Proteomes" id="UP000218023">
    <property type="component" value="Unassembled WGS sequence"/>
</dbReference>
<feature type="domain" description="HTH cro/C1-type" evidence="2">
    <location>
        <begin position="36"/>
        <end position="84"/>
    </location>
</feature>
<dbReference type="OrthoDB" id="7361273at2"/>
<dbReference type="InterPro" id="IPR001387">
    <property type="entry name" value="Cro/C1-type_HTH"/>
</dbReference>
<comment type="caution">
    <text evidence="3">The sequence shown here is derived from an EMBL/GenBank/DDBJ whole genome shotgun (WGS) entry which is preliminary data.</text>
</comment>